<feature type="transmembrane region" description="Helical" evidence="6">
    <location>
        <begin position="110"/>
        <end position="131"/>
    </location>
</feature>
<dbReference type="HOGENOM" id="CLU_1855275_0_0_1"/>
<feature type="transmembrane region" description="Helical" evidence="6">
    <location>
        <begin position="84"/>
        <end position="104"/>
    </location>
</feature>
<evidence type="ECO:0000313" key="8">
    <source>
        <dbReference type="EMBL" id="EXJ55058.1"/>
    </source>
</evidence>
<dbReference type="PANTHER" id="PTHR48022">
    <property type="entry name" value="PLASTIDIC GLUCOSE TRANSPORTER 4"/>
    <property type="match status" value="1"/>
</dbReference>
<reference evidence="8 9" key="1">
    <citation type="submission" date="2013-03" db="EMBL/GenBank/DDBJ databases">
        <title>The Genome Sequence of Cladophialophora psammophila CBS 110553.</title>
        <authorList>
            <consortium name="The Broad Institute Genomics Platform"/>
            <person name="Cuomo C."/>
            <person name="de Hoog S."/>
            <person name="Gorbushina A."/>
            <person name="Walker B."/>
            <person name="Young S.K."/>
            <person name="Zeng Q."/>
            <person name="Gargeya S."/>
            <person name="Fitzgerald M."/>
            <person name="Haas B."/>
            <person name="Abouelleil A."/>
            <person name="Allen A.W."/>
            <person name="Alvarado L."/>
            <person name="Arachchi H.M."/>
            <person name="Berlin A.M."/>
            <person name="Chapman S.B."/>
            <person name="Gainer-Dewar J."/>
            <person name="Goldberg J."/>
            <person name="Griggs A."/>
            <person name="Gujja S."/>
            <person name="Hansen M."/>
            <person name="Howarth C."/>
            <person name="Imamovic A."/>
            <person name="Ireland A."/>
            <person name="Larimer J."/>
            <person name="McCowan C."/>
            <person name="Murphy C."/>
            <person name="Pearson M."/>
            <person name="Poon T.W."/>
            <person name="Priest M."/>
            <person name="Roberts A."/>
            <person name="Saif S."/>
            <person name="Shea T."/>
            <person name="Sisk P."/>
            <person name="Sykes S."/>
            <person name="Wortman J."/>
            <person name="Nusbaum C."/>
            <person name="Birren B."/>
        </authorList>
    </citation>
    <scope>NUCLEOTIDE SEQUENCE [LARGE SCALE GENOMIC DNA]</scope>
    <source>
        <strain evidence="8 9">CBS 110553</strain>
    </source>
</reference>
<accession>W9VHU1</accession>
<evidence type="ECO:0000256" key="3">
    <source>
        <dbReference type="ARBA" id="ARBA00022692"/>
    </source>
</evidence>
<gene>
    <name evidence="8" type="ORF">A1O5_12797</name>
</gene>
<proteinExistence type="inferred from homology"/>
<comment type="caution">
    <text evidence="8">The sequence shown here is derived from an EMBL/GenBank/DDBJ whole genome shotgun (WGS) entry which is preliminary data.</text>
</comment>
<dbReference type="AlphaFoldDB" id="W9VHU1"/>
<comment type="similarity">
    <text evidence="2">Belongs to the major facilitator superfamily. Sugar transporter (TC 2.A.1.1) family.</text>
</comment>
<dbReference type="Proteomes" id="UP000019471">
    <property type="component" value="Unassembled WGS sequence"/>
</dbReference>
<comment type="subcellular location">
    <subcellularLocation>
        <location evidence="1">Membrane</location>
        <topology evidence="1">Multi-pass membrane protein</topology>
    </subcellularLocation>
</comment>
<evidence type="ECO:0000256" key="5">
    <source>
        <dbReference type="ARBA" id="ARBA00023136"/>
    </source>
</evidence>
<dbReference type="Pfam" id="PF00083">
    <property type="entry name" value="Sugar_tr"/>
    <property type="match status" value="1"/>
</dbReference>
<dbReference type="EMBL" id="AMGX01000037">
    <property type="protein sequence ID" value="EXJ55058.1"/>
    <property type="molecule type" value="Genomic_DNA"/>
</dbReference>
<keyword evidence="9" id="KW-1185">Reference proteome</keyword>
<feature type="transmembrane region" description="Helical" evidence="6">
    <location>
        <begin position="52"/>
        <end position="72"/>
    </location>
</feature>
<name>W9VHU1_9EURO</name>
<dbReference type="RefSeq" id="XP_007751556.1">
    <property type="nucleotide sequence ID" value="XM_007753366.1"/>
</dbReference>
<dbReference type="InterPro" id="IPR005828">
    <property type="entry name" value="MFS_sugar_transport-like"/>
</dbReference>
<dbReference type="InterPro" id="IPR020846">
    <property type="entry name" value="MFS_dom"/>
</dbReference>
<evidence type="ECO:0000313" key="9">
    <source>
        <dbReference type="Proteomes" id="UP000019471"/>
    </source>
</evidence>
<dbReference type="GO" id="GO:0016020">
    <property type="term" value="C:membrane"/>
    <property type="evidence" value="ECO:0007669"/>
    <property type="project" value="UniProtKB-SubCell"/>
</dbReference>
<evidence type="ECO:0000256" key="6">
    <source>
        <dbReference type="SAM" id="Phobius"/>
    </source>
</evidence>
<sequence length="157" mass="16470">MASLSLYNIYIYTVLGFGGFTYGFGFSVFVAAEGQPGFYSYFNLDPTSKHTASIIDTVNALFTVGAAFGSVAQSFVADKWGRKIGLAVSAMYALIGGALAAGAISIPMLVVVRLLQGFGLGMVLPLVPLYLSEITPPHQQGLLSGLPLLSFGTGYLV</sequence>
<keyword evidence="4 6" id="KW-1133">Transmembrane helix</keyword>
<feature type="domain" description="Major facilitator superfamily (MFS) profile" evidence="7">
    <location>
        <begin position="11"/>
        <end position="157"/>
    </location>
</feature>
<dbReference type="GO" id="GO:0005351">
    <property type="term" value="F:carbohydrate:proton symporter activity"/>
    <property type="evidence" value="ECO:0007669"/>
    <property type="project" value="TreeGrafter"/>
</dbReference>
<dbReference type="InterPro" id="IPR036259">
    <property type="entry name" value="MFS_trans_sf"/>
</dbReference>
<dbReference type="OrthoDB" id="6339427at2759"/>
<dbReference type="Gene3D" id="1.20.1250.20">
    <property type="entry name" value="MFS general substrate transporter like domains"/>
    <property type="match status" value="1"/>
</dbReference>
<evidence type="ECO:0000256" key="4">
    <source>
        <dbReference type="ARBA" id="ARBA00022989"/>
    </source>
</evidence>
<organism evidence="8 9">
    <name type="scientific">Cladophialophora psammophila CBS 110553</name>
    <dbReference type="NCBI Taxonomy" id="1182543"/>
    <lineage>
        <taxon>Eukaryota</taxon>
        <taxon>Fungi</taxon>
        <taxon>Dikarya</taxon>
        <taxon>Ascomycota</taxon>
        <taxon>Pezizomycotina</taxon>
        <taxon>Eurotiomycetes</taxon>
        <taxon>Chaetothyriomycetidae</taxon>
        <taxon>Chaetothyriales</taxon>
        <taxon>Herpotrichiellaceae</taxon>
        <taxon>Cladophialophora</taxon>
    </lineage>
</organism>
<dbReference type="eggNOG" id="KOG0254">
    <property type="taxonomic scope" value="Eukaryota"/>
</dbReference>
<feature type="transmembrane region" description="Helical" evidence="6">
    <location>
        <begin position="9"/>
        <end position="32"/>
    </location>
</feature>
<dbReference type="GeneID" id="19197483"/>
<evidence type="ECO:0000256" key="2">
    <source>
        <dbReference type="ARBA" id="ARBA00010992"/>
    </source>
</evidence>
<dbReference type="InterPro" id="IPR050360">
    <property type="entry name" value="MFS_Sugar_Transporters"/>
</dbReference>
<evidence type="ECO:0000259" key="7">
    <source>
        <dbReference type="PROSITE" id="PS50850"/>
    </source>
</evidence>
<dbReference type="SUPFAM" id="SSF103473">
    <property type="entry name" value="MFS general substrate transporter"/>
    <property type="match status" value="1"/>
</dbReference>
<keyword evidence="5 6" id="KW-0472">Membrane</keyword>
<protein>
    <recommendedName>
        <fullName evidence="7">Major facilitator superfamily (MFS) profile domain-containing protein</fullName>
    </recommendedName>
</protein>
<evidence type="ECO:0000256" key="1">
    <source>
        <dbReference type="ARBA" id="ARBA00004141"/>
    </source>
</evidence>
<dbReference type="PANTHER" id="PTHR48022:SF11">
    <property type="entry name" value="MONOSACCHARIDE TRANSPORTER (HXT8), PUTATIVE (AFU_ORTHOLOGUE AFUA_2G08120)-RELATED"/>
    <property type="match status" value="1"/>
</dbReference>
<dbReference type="PROSITE" id="PS50850">
    <property type="entry name" value="MFS"/>
    <property type="match status" value="1"/>
</dbReference>
<keyword evidence="3 6" id="KW-0812">Transmembrane</keyword>